<dbReference type="Gene3D" id="3.40.50.300">
    <property type="entry name" value="P-loop containing nucleotide triphosphate hydrolases"/>
    <property type="match status" value="2"/>
</dbReference>
<dbReference type="GO" id="GO:0009409">
    <property type="term" value="P:response to cold"/>
    <property type="evidence" value="ECO:0007669"/>
    <property type="project" value="TreeGrafter"/>
</dbReference>
<evidence type="ECO:0000256" key="1">
    <source>
        <dbReference type="ARBA" id="ARBA00022741"/>
    </source>
</evidence>
<gene>
    <name evidence="8" type="ORF">SPIROBIBN47_100002</name>
</gene>
<keyword evidence="2 5" id="KW-0378">Hydrolase</keyword>
<dbReference type="CDD" id="cd18787">
    <property type="entry name" value="SF2_C_DEAD"/>
    <property type="match status" value="1"/>
</dbReference>
<keyword evidence="4 5" id="KW-0067">ATP-binding</keyword>
<comment type="similarity">
    <text evidence="5">Belongs to the DEAD box helicase family.</text>
</comment>
<dbReference type="GO" id="GO:0016787">
    <property type="term" value="F:hydrolase activity"/>
    <property type="evidence" value="ECO:0007669"/>
    <property type="project" value="UniProtKB-KW"/>
</dbReference>
<evidence type="ECO:0000259" key="6">
    <source>
        <dbReference type="PROSITE" id="PS51192"/>
    </source>
</evidence>
<evidence type="ECO:0000313" key="8">
    <source>
        <dbReference type="EMBL" id="SLM09772.1"/>
    </source>
</evidence>
<reference evidence="8" key="1">
    <citation type="submission" date="2017-02" db="EMBL/GenBank/DDBJ databases">
        <authorList>
            <person name="Regsiter A."/>
            <person name="William W."/>
        </authorList>
    </citation>
    <scope>NUCLEOTIDE SEQUENCE</scope>
    <source>
        <strain evidence="8">Bib</strain>
    </source>
</reference>
<dbReference type="AlphaFoldDB" id="A0A3P3XFB9"/>
<organism evidence="8">
    <name type="scientific">uncultured spirochete</name>
    <dbReference type="NCBI Taxonomy" id="156406"/>
    <lineage>
        <taxon>Bacteria</taxon>
        <taxon>Pseudomonadati</taxon>
        <taxon>Spirochaetota</taxon>
        <taxon>Spirochaetia</taxon>
        <taxon>Spirochaetales</taxon>
        <taxon>environmental samples</taxon>
    </lineage>
</organism>
<dbReference type="SMART" id="SM00490">
    <property type="entry name" value="HELICc"/>
    <property type="match status" value="1"/>
</dbReference>
<dbReference type="PANTHER" id="PTHR47963">
    <property type="entry name" value="DEAD-BOX ATP-DEPENDENT RNA HELICASE 47, MITOCHONDRIAL"/>
    <property type="match status" value="1"/>
</dbReference>
<evidence type="ECO:0000256" key="4">
    <source>
        <dbReference type="ARBA" id="ARBA00022840"/>
    </source>
</evidence>
<evidence type="ECO:0000256" key="2">
    <source>
        <dbReference type="ARBA" id="ARBA00022801"/>
    </source>
</evidence>
<keyword evidence="3 5" id="KW-0347">Helicase</keyword>
<evidence type="ECO:0000256" key="5">
    <source>
        <dbReference type="RuleBase" id="RU000492"/>
    </source>
</evidence>
<feature type="domain" description="Helicase C-terminal" evidence="7">
    <location>
        <begin position="238"/>
        <end position="390"/>
    </location>
</feature>
<evidence type="ECO:0000259" key="7">
    <source>
        <dbReference type="PROSITE" id="PS51194"/>
    </source>
</evidence>
<dbReference type="EMBL" id="FWDM01000002">
    <property type="protein sequence ID" value="SLM09772.1"/>
    <property type="molecule type" value="Genomic_DNA"/>
</dbReference>
<dbReference type="Pfam" id="PF00271">
    <property type="entry name" value="Helicase_C"/>
    <property type="match status" value="1"/>
</dbReference>
<dbReference type="PROSITE" id="PS51192">
    <property type="entry name" value="HELICASE_ATP_BIND_1"/>
    <property type="match status" value="1"/>
</dbReference>
<keyword evidence="1 5" id="KW-0547">Nucleotide-binding</keyword>
<feature type="domain" description="Helicase ATP-binding" evidence="6">
    <location>
        <begin position="33"/>
        <end position="211"/>
    </location>
</feature>
<dbReference type="InterPro" id="IPR000629">
    <property type="entry name" value="RNA-helicase_DEAD-box_CS"/>
</dbReference>
<name>A0A3P3XFB9_9SPIR</name>
<dbReference type="SUPFAM" id="SSF52540">
    <property type="entry name" value="P-loop containing nucleoside triphosphate hydrolases"/>
    <property type="match status" value="1"/>
</dbReference>
<dbReference type="GO" id="GO:0005524">
    <property type="term" value="F:ATP binding"/>
    <property type="evidence" value="ECO:0007669"/>
    <property type="project" value="UniProtKB-KW"/>
</dbReference>
<dbReference type="Pfam" id="PF00270">
    <property type="entry name" value="DEAD"/>
    <property type="match status" value="1"/>
</dbReference>
<dbReference type="InterPro" id="IPR050547">
    <property type="entry name" value="DEAD_box_RNA_helicases"/>
</dbReference>
<dbReference type="InterPro" id="IPR027417">
    <property type="entry name" value="P-loop_NTPase"/>
</dbReference>
<dbReference type="CDD" id="cd00268">
    <property type="entry name" value="DEADc"/>
    <property type="match status" value="1"/>
</dbReference>
<dbReference type="PROSITE" id="PS00039">
    <property type="entry name" value="DEAD_ATP_HELICASE"/>
    <property type="match status" value="1"/>
</dbReference>
<dbReference type="InterPro" id="IPR044742">
    <property type="entry name" value="DEAD/DEAH_RhlB"/>
</dbReference>
<dbReference type="GO" id="GO:0003724">
    <property type="term" value="F:RNA helicase activity"/>
    <property type="evidence" value="ECO:0007669"/>
    <property type="project" value="TreeGrafter"/>
</dbReference>
<dbReference type="PANTHER" id="PTHR47963:SF7">
    <property type="entry name" value="ATP-DEPENDENT RNA HELICASE YFML-RELATED"/>
    <property type="match status" value="1"/>
</dbReference>
<proteinExistence type="inferred from homology"/>
<dbReference type="GO" id="GO:0005840">
    <property type="term" value="C:ribosome"/>
    <property type="evidence" value="ECO:0007669"/>
    <property type="project" value="TreeGrafter"/>
</dbReference>
<dbReference type="InterPro" id="IPR001650">
    <property type="entry name" value="Helicase_C-like"/>
</dbReference>
<dbReference type="PROSITE" id="PS51194">
    <property type="entry name" value="HELICASE_CTER"/>
    <property type="match status" value="1"/>
</dbReference>
<sequence>MEAFISLGVDIRLTKALDAFGFVAPSEVQKRAIPVLAKGQDLIMQSETGTGKTFAYLLPIFSRILGSAARLSGLDWPSALIICPTQELAVQVARQAALLAQSASVPIKSLALLGGTHFSHQKEDLKAHPHIITGTPGRLADLVRMRFFDISCIEFLVLDEADRLFSKEYIEPVEYLLSKTPASCVRALASATIPEKTRKKAYPWMHNPVVVDLSGEGILTDAIEHWVFYAEHRKKIDLLKRIIAAVRPQRCLIFASDTYRVQRATERLQASGLKCHSILSRMEKQSRHSAIDQFRQGIIPFLVTTDLGARGLDISDISHVISLDLPEDSNAYVHRAGRTGRAGKKGISILVADGLELERASRAAVKYGFVFRTKWLESGQVIEPEVEEFFERVQTMEDERSRRLKS</sequence>
<dbReference type="InterPro" id="IPR011545">
    <property type="entry name" value="DEAD/DEAH_box_helicase_dom"/>
</dbReference>
<dbReference type="SMART" id="SM00487">
    <property type="entry name" value="DEXDc"/>
    <property type="match status" value="1"/>
</dbReference>
<evidence type="ECO:0000256" key="3">
    <source>
        <dbReference type="ARBA" id="ARBA00022806"/>
    </source>
</evidence>
<protein>
    <submittedName>
        <fullName evidence="8">Putative DEAD/DEAH box helicase domain protein</fullName>
    </submittedName>
</protein>
<dbReference type="GO" id="GO:0005829">
    <property type="term" value="C:cytosol"/>
    <property type="evidence" value="ECO:0007669"/>
    <property type="project" value="TreeGrafter"/>
</dbReference>
<dbReference type="InterPro" id="IPR014001">
    <property type="entry name" value="Helicase_ATP-bd"/>
</dbReference>
<dbReference type="GO" id="GO:0033592">
    <property type="term" value="F:RNA strand annealing activity"/>
    <property type="evidence" value="ECO:0007669"/>
    <property type="project" value="TreeGrafter"/>
</dbReference>
<accession>A0A3P3XFB9</accession>